<dbReference type="EMBL" id="MU004234">
    <property type="protein sequence ID" value="KAF2670596.1"/>
    <property type="molecule type" value="Genomic_DNA"/>
</dbReference>
<keyword evidence="2" id="KW-1185">Reference proteome</keyword>
<dbReference type="PANTHER" id="PTHR37540">
    <property type="entry name" value="TRANSCRIPTION FACTOR (ACR-2), PUTATIVE-RELATED-RELATED"/>
    <property type="match status" value="1"/>
</dbReference>
<gene>
    <name evidence="1" type="ORF">BT63DRAFT_478723</name>
</gene>
<proteinExistence type="predicted"/>
<dbReference type="PANTHER" id="PTHR37540:SF9">
    <property type="entry name" value="ZN(2)-C6 FUNGAL-TYPE DOMAIN-CONTAINING PROTEIN"/>
    <property type="match status" value="1"/>
</dbReference>
<accession>A0A6A6UG25</accession>
<name>A0A6A6UG25_9PEZI</name>
<dbReference type="OrthoDB" id="4158087at2759"/>
<evidence type="ECO:0000313" key="1">
    <source>
        <dbReference type="EMBL" id="KAF2670596.1"/>
    </source>
</evidence>
<organism evidence="1 2">
    <name type="scientific">Microthyrium microscopicum</name>
    <dbReference type="NCBI Taxonomy" id="703497"/>
    <lineage>
        <taxon>Eukaryota</taxon>
        <taxon>Fungi</taxon>
        <taxon>Dikarya</taxon>
        <taxon>Ascomycota</taxon>
        <taxon>Pezizomycotina</taxon>
        <taxon>Dothideomycetes</taxon>
        <taxon>Dothideomycetes incertae sedis</taxon>
        <taxon>Microthyriales</taxon>
        <taxon>Microthyriaceae</taxon>
        <taxon>Microthyrium</taxon>
    </lineage>
</organism>
<sequence>MRGKNRRKPKGVKIIPGSWINGSSNDITSTSGQQELAIPSPRREFGGSGLSLCVFAQEMQPYSLELIFNFFTILKHALYPLEVCVDATSTSTVWFDYLRYDTTYTHSVLWSTEAYFNLQRQQPTSEACLFHMSKTLTELQILIAASSDVATRDTTISVVVNLIMSLALLGNIEQAEKHMIGLHHLITLRGGLRALQSNIQLQMKASRADLMIALAINKTPTLLSATSISWVSYLAPPNTPITTVLAQNPELAAIYADLVAFARLANIALQTGTKINPLLFQEILISSMYRLLLLPRTTASTNQPNASACDQTPIVRALHTSLTATAANVFLQTGAIGMRFATLSAHQRRDICALDESAIDEEKEMRIWMLVIARITAVDDSDDEWIMSRLSALLRSVKKSEWKEIRTMLKSFIWMDLVHDGPGQECTKAALAWTDDTDEKQTLAIR</sequence>
<protein>
    <submittedName>
        <fullName evidence="1">Uncharacterized protein</fullName>
    </submittedName>
</protein>
<dbReference type="Proteomes" id="UP000799302">
    <property type="component" value="Unassembled WGS sequence"/>
</dbReference>
<reference evidence="1" key="1">
    <citation type="journal article" date="2020" name="Stud. Mycol.">
        <title>101 Dothideomycetes genomes: a test case for predicting lifestyles and emergence of pathogens.</title>
        <authorList>
            <person name="Haridas S."/>
            <person name="Albert R."/>
            <person name="Binder M."/>
            <person name="Bloem J."/>
            <person name="Labutti K."/>
            <person name="Salamov A."/>
            <person name="Andreopoulos B."/>
            <person name="Baker S."/>
            <person name="Barry K."/>
            <person name="Bills G."/>
            <person name="Bluhm B."/>
            <person name="Cannon C."/>
            <person name="Castanera R."/>
            <person name="Culley D."/>
            <person name="Daum C."/>
            <person name="Ezra D."/>
            <person name="Gonzalez J."/>
            <person name="Henrissat B."/>
            <person name="Kuo A."/>
            <person name="Liang C."/>
            <person name="Lipzen A."/>
            <person name="Lutzoni F."/>
            <person name="Magnuson J."/>
            <person name="Mondo S."/>
            <person name="Nolan M."/>
            <person name="Ohm R."/>
            <person name="Pangilinan J."/>
            <person name="Park H.-J."/>
            <person name="Ramirez L."/>
            <person name="Alfaro M."/>
            <person name="Sun H."/>
            <person name="Tritt A."/>
            <person name="Yoshinaga Y."/>
            <person name="Zwiers L.-H."/>
            <person name="Turgeon B."/>
            <person name="Goodwin S."/>
            <person name="Spatafora J."/>
            <person name="Crous P."/>
            <person name="Grigoriev I."/>
        </authorList>
    </citation>
    <scope>NUCLEOTIDE SEQUENCE</scope>
    <source>
        <strain evidence="1">CBS 115976</strain>
    </source>
</reference>
<evidence type="ECO:0000313" key="2">
    <source>
        <dbReference type="Proteomes" id="UP000799302"/>
    </source>
</evidence>
<dbReference type="AlphaFoldDB" id="A0A6A6UG25"/>